<dbReference type="EMBL" id="JAACJP010000031">
    <property type="protein sequence ID" value="KAF5375849.1"/>
    <property type="molecule type" value="Genomic_DNA"/>
</dbReference>
<organism evidence="1 2">
    <name type="scientific">Tricholomella constricta</name>
    <dbReference type="NCBI Taxonomy" id="117010"/>
    <lineage>
        <taxon>Eukaryota</taxon>
        <taxon>Fungi</taxon>
        <taxon>Dikarya</taxon>
        <taxon>Basidiomycota</taxon>
        <taxon>Agaricomycotina</taxon>
        <taxon>Agaricomycetes</taxon>
        <taxon>Agaricomycetidae</taxon>
        <taxon>Agaricales</taxon>
        <taxon>Tricholomatineae</taxon>
        <taxon>Lyophyllaceae</taxon>
        <taxon>Tricholomella</taxon>
    </lineage>
</organism>
<sequence>MNKHALNNTTATMDVVEHFVLLKLAKGVLSKLSGILVSLRTRLMTRMALKISQMNVLVWRATSGIPEKEAQRNYTACLTELDE</sequence>
<comment type="caution">
    <text evidence="1">The sequence shown here is derived from an EMBL/GenBank/DDBJ whole genome shotgun (WGS) entry which is preliminary data.</text>
</comment>
<evidence type="ECO:0000313" key="2">
    <source>
        <dbReference type="Proteomes" id="UP000565441"/>
    </source>
</evidence>
<reference evidence="1 2" key="1">
    <citation type="journal article" date="2020" name="ISME J.">
        <title>Uncovering the hidden diversity of litter-decomposition mechanisms in mushroom-forming fungi.</title>
        <authorList>
            <person name="Floudas D."/>
            <person name="Bentzer J."/>
            <person name="Ahren D."/>
            <person name="Johansson T."/>
            <person name="Persson P."/>
            <person name="Tunlid A."/>
        </authorList>
    </citation>
    <scope>NUCLEOTIDE SEQUENCE [LARGE SCALE GENOMIC DNA]</scope>
    <source>
        <strain evidence="1 2">CBS 661.87</strain>
    </source>
</reference>
<dbReference type="AlphaFoldDB" id="A0A8H5M073"/>
<dbReference type="Proteomes" id="UP000565441">
    <property type="component" value="Unassembled WGS sequence"/>
</dbReference>
<name>A0A8H5M073_9AGAR</name>
<protein>
    <submittedName>
        <fullName evidence="1">Uncharacterized protein</fullName>
    </submittedName>
</protein>
<keyword evidence="2" id="KW-1185">Reference proteome</keyword>
<accession>A0A8H5M073</accession>
<proteinExistence type="predicted"/>
<evidence type="ECO:0000313" key="1">
    <source>
        <dbReference type="EMBL" id="KAF5375849.1"/>
    </source>
</evidence>
<gene>
    <name evidence="1" type="ORF">D9615_008198</name>
</gene>